<gene>
    <name evidence="6" type="ORF">CDD81_6803</name>
</gene>
<dbReference type="AlphaFoldDB" id="A0A2C5Y1U5"/>
<comment type="subcellular location">
    <subcellularLocation>
        <location evidence="2">Mitochondrion intermembrane space</location>
    </subcellularLocation>
</comment>
<proteinExistence type="predicted"/>
<organism evidence="6 7">
    <name type="scientific">Ophiocordyceps australis</name>
    <dbReference type="NCBI Taxonomy" id="1399860"/>
    <lineage>
        <taxon>Eukaryota</taxon>
        <taxon>Fungi</taxon>
        <taxon>Dikarya</taxon>
        <taxon>Ascomycota</taxon>
        <taxon>Pezizomycotina</taxon>
        <taxon>Sordariomycetes</taxon>
        <taxon>Hypocreomycetidae</taxon>
        <taxon>Hypocreales</taxon>
        <taxon>Ophiocordycipitaceae</taxon>
        <taxon>Ophiocordyceps</taxon>
    </lineage>
</organism>
<dbReference type="STRING" id="1399860.A0A2C5Y1U5"/>
<evidence type="ECO:0000256" key="5">
    <source>
        <dbReference type="SAM" id="MobiDB-lite"/>
    </source>
</evidence>
<comment type="function">
    <text evidence="1">Required for the assembly of cytochrome c oxidase.</text>
</comment>
<evidence type="ECO:0000256" key="1">
    <source>
        <dbReference type="ARBA" id="ARBA00003875"/>
    </source>
</evidence>
<protein>
    <recommendedName>
        <fullName evidence="8">CHCH domain-containing protein</fullName>
    </recommendedName>
</protein>
<evidence type="ECO:0000256" key="2">
    <source>
        <dbReference type="ARBA" id="ARBA00004569"/>
    </source>
</evidence>
<dbReference type="InterPro" id="IPR009069">
    <property type="entry name" value="Cys_alpha_HP_mot_SF"/>
</dbReference>
<accession>A0A2C5Y1U5</accession>
<reference evidence="6 7" key="1">
    <citation type="submission" date="2017-06" db="EMBL/GenBank/DDBJ databases">
        <title>Ant-infecting Ophiocordyceps genomes reveal a high diversity of potential behavioral manipulation genes and a possible major role for enterotoxins.</title>
        <authorList>
            <person name="De Bekker C."/>
            <person name="Evans H.C."/>
            <person name="Brachmann A."/>
            <person name="Hughes D.P."/>
        </authorList>
    </citation>
    <scope>NUCLEOTIDE SEQUENCE [LARGE SCALE GENOMIC DNA]</scope>
    <source>
        <strain evidence="6 7">Map64</strain>
    </source>
</reference>
<dbReference type="InterPro" id="IPR051040">
    <property type="entry name" value="COX23"/>
</dbReference>
<evidence type="ECO:0000313" key="7">
    <source>
        <dbReference type="Proteomes" id="UP000226192"/>
    </source>
</evidence>
<dbReference type="EMBL" id="NJET01000066">
    <property type="protein sequence ID" value="PHH62657.1"/>
    <property type="molecule type" value="Genomic_DNA"/>
</dbReference>
<sequence length="86" mass="10331">MAPTTSKSPEKSPEIDPWDDKTRERFETKPKSEYYDPCQEAAQRSYRCLHRNGGDRSMCSEFFQAYKDCKQAWTTQRKKDKPNRFW</sequence>
<keyword evidence="7" id="KW-1185">Reference proteome</keyword>
<evidence type="ECO:0000256" key="3">
    <source>
        <dbReference type="ARBA" id="ARBA00023128"/>
    </source>
</evidence>
<evidence type="ECO:0008006" key="8">
    <source>
        <dbReference type="Google" id="ProtNLM"/>
    </source>
</evidence>
<feature type="region of interest" description="Disordered" evidence="5">
    <location>
        <begin position="1"/>
        <end position="31"/>
    </location>
</feature>
<comment type="caution">
    <text evidence="6">The sequence shown here is derived from an EMBL/GenBank/DDBJ whole genome shotgun (WGS) entry which is preliminary data.</text>
</comment>
<name>A0A2C5Y1U5_9HYPO</name>
<dbReference type="SUPFAM" id="SSF47072">
    <property type="entry name" value="Cysteine alpha-hairpin motif"/>
    <property type="match status" value="1"/>
</dbReference>
<dbReference type="GO" id="GO:0005758">
    <property type="term" value="C:mitochondrial intermembrane space"/>
    <property type="evidence" value="ECO:0007669"/>
    <property type="project" value="UniProtKB-SubCell"/>
</dbReference>
<feature type="compositionally biased region" description="Basic and acidic residues" evidence="5">
    <location>
        <begin position="8"/>
        <end position="31"/>
    </location>
</feature>
<evidence type="ECO:0000313" key="6">
    <source>
        <dbReference type="EMBL" id="PHH62657.1"/>
    </source>
</evidence>
<dbReference type="OrthoDB" id="9971592at2759"/>
<dbReference type="PANTHER" id="PTHR46811">
    <property type="entry name" value="COILED-COIL-HELIX-COILED-COIL-HELIX DOMAIN-CONTAINING PROTEIN 7"/>
    <property type="match status" value="1"/>
</dbReference>
<dbReference type="Proteomes" id="UP000226192">
    <property type="component" value="Unassembled WGS sequence"/>
</dbReference>
<evidence type="ECO:0000256" key="4">
    <source>
        <dbReference type="ARBA" id="ARBA00023157"/>
    </source>
</evidence>
<keyword evidence="3" id="KW-0496">Mitochondrion</keyword>
<keyword evidence="4" id="KW-1015">Disulfide bond</keyword>
<dbReference type="PANTHER" id="PTHR46811:SF1">
    <property type="entry name" value="COILED-COIL-HELIX-COILED-COIL-HELIX DOMAIN-CONTAINING PROTEIN 7"/>
    <property type="match status" value="1"/>
</dbReference>
<dbReference type="GO" id="GO:0033108">
    <property type="term" value="P:mitochondrial respiratory chain complex assembly"/>
    <property type="evidence" value="ECO:0007669"/>
    <property type="project" value="TreeGrafter"/>
</dbReference>
<dbReference type="PROSITE" id="PS51808">
    <property type="entry name" value="CHCH"/>
    <property type="match status" value="1"/>
</dbReference>